<dbReference type="Proteomes" id="UP000177506">
    <property type="component" value="Unassembled WGS sequence"/>
</dbReference>
<evidence type="ECO:0000256" key="1">
    <source>
        <dbReference type="ARBA" id="ARBA00023015"/>
    </source>
</evidence>
<dbReference type="InterPro" id="IPR000835">
    <property type="entry name" value="HTH_MarR-typ"/>
</dbReference>
<dbReference type="InterPro" id="IPR036390">
    <property type="entry name" value="WH_DNA-bd_sf"/>
</dbReference>
<accession>A0A1G1STZ7</accession>
<dbReference type="GO" id="GO:0006950">
    <property type="term" value="P:response to stress"/>
    <property type="evidence" value="ECO:0007669"/>
    <property type="project" value="TreeGrafter"/>
</dbReference>
<dbReference type="SUPFAM" id="SSF46785">
    <property type="entry name" value="Winged helix' DNA-binding domain"/>
    <property type="match status" value="1"/>
</dbReference>
<dbReference type="InterPro" id="IPR023187">
    <property type="entry name" value="Tscrpt_reg_MarR-type_CS"/>
</dbReference>
<evidence type="ECO:0000256" key="2">
    <source>
        <dbReference type="ARBA" id="ARBA00023125"/>
    </source>
</evidence>
<feature type="domain" description="HTH marR-type" evidence="4">
    <location>
        <begin position="62"/>
        <end position="198"/>
    </location>
</feature>
<dbReference type="InterPro" id="IPR036388">
    <property type="entry name" value="WH-like_DNA-bd_sf"/>
</dbReference>
<keyword evidence="6" id="KW-1185">Reference proteome</keyword>
<dbReference type="PANTHER" id="PTHR33164">
    <property type="entry name" value="TRANSCRIPTIONAL REGULATOR, MARR FAMILY"/>
    <property type="match status" value="1"/>
</dbReference>
<gene>
    <name evidence="5" type="ORF">BEN49_02755</name>
</gene>
<keyword evidence="1" id="KW-0805">Transcription regulation</keyword>
<keyword evidence="2" id="KW-0238">DNA-binding</keyword>
<proteinExistence type="predicted"/>
<dbReference type="PRINTS" id="PR00598">
    <property type="entry name" value="HTHMARR"/>
</dbReference>
<dbReference type="OrthoDB" id="961069at2"/>
<dbReference type="RefSeq" id="WP_070746848.1">
    <property type="nucleotide sequence ID" value="NZ_MDZA01000437.1"/>
</dbReference>
<evidence type="ECO:0000259" key="4">
    <source>
        <dbReference type="PROSITE" id="PS50995"/>
    </source>
</evidence>
<reference evidence="5 6" key="1">
    <citation type="submission" date="2016-08" db="EMBL/GenBank/DDBJ databases">
        <title>Hymenobacter coccineus sp. nov., Hymenobacter lapidarius sp. nov. and Hymenobacter glacialis sp. nov., isolated from Antarctic soil.</title>
        <authorList>
            <person name="Sedlacek I."/>
            <person name="Kralova S."/>
            <person name="Kyrova K."/>
            <person name="Maslanova I."/>
            <person name="Stankova E."/>
            <person name="Vrbovska V."/>
            <person name="Nemec M."/>
            <person name="Bartak M."/>
            <person name="Svec P."/>
            <person name="Busse H.-J."/>
            <person name="Pantucek R."/>
        </authorList>
    </citation>
    <scope>NUCLEOTIDE SEQUENCE [LARGE SCALE GENOMIC DNA]</scope>
    <source>
        <strain evidence="5 6">CCM 8649</strain>
    </source>
</reference>
<dbReference type="Gene3D" id="1.10.10.10">
    <property type="entry name" value="Winged helix-like DNA-binding domain superfamily/Winged helix DNA-binding domain"/>
    <property type="match status" value="1"/>
</dbReference>
<dbReference type="PROSITE" id="PS01117">
    <property type="entry name" value="HTH_MARR_1"/>
    <property type="match status" value="1"/>
</dbReference>
<dbReference type="Pfam" id="PF01047">
    <property type="entry name" value="MarR"/>
    <property type="match status" value="1"/>
</dbReference>
<organism evidence="5 6">
    <name type="scientific">Hymenobacter coccineus</name>
    <dbReference type="NCBI Taxonomy" id="1908235"/>
    <lineage>
        <taxon>Bacteria</taxon>
        <taxon>Pseudomonadati</taxon>
        <taxon>Bacteroidota</taxon>
        <taxon>Cytophagia</taxon>
        <taxon>Cytophagales</taxon>
        <taxon>Hymenobacteraceae</taxon>
        <taxon>Hymenobacter</taxon>
    </lineage>
</organism>
<name>A0A1G1STZ7_9BACT</name>
<sequence length="212" mass="23300">MKNILPVLQQLISELERYAQATSEIDLAEFAAWLHQRHRPVGDLAGEAVVPLHREPQYLNTLPPLMQLVPLVTRLNYFTHAAAEQLLAGLPIAGIREFSVLSSILGGQTPTKSEIAANAQLELSTVTEVTRRLVQTGLVTEVPDPKDRRARRLKITPAGQAVHTQGKALVAQLSQYLYDPLTAAEQTELHRLLSVLNTVHSAQPLPSPPPSR</sequence>
<evidence type="ECO:0000313" key="6">
    <source>
        <dbReference type="Proteomes" id="UP000177506"/>
    </source>
</evidence>
<keyword evidence="3" id="KW-0804">Transcription</keyword>
<protein>
    <recommendedName>
        <fullName evidence="4">HTH marR-type domain-containing protein</fullName>
    </recommendedName>
</protein>
<dbReference type="PANTHER" id="PTHR33164:SF43">
    <property type="entry name" value="HTH-TYPE TRANSCRIPTIONAL REPRESSOR YETL"/>
    <property type="match status" value="1"/>
</dbReference>
<evidence type="ECO:0000313" key="5">
    <source>
        <dbReference type="EMBL" id="OGX82092.1"/>
    </source>
</evidence>
<dbReference type="AlphaFoldDB" id="A0A1G1STZ7"/>
<dbReference type="EMBL" id="MDZA01000437">
    <property type="protein sequence ID" value="OGX82092.1"/>
    <property type="molecule type" value="Genomic_DNA"/>
</dbReference>
<evidence type="ECO:0000256" key="3">
    <source>
        <dbReference type="ARBA" id="ARBA00023163"/>
    </source>
</evidence>
<dbReference type="GO" id="GO:0003677">
    <property type="term" value="F:DNA binding"/>
    <property type="evidence" value="ECO:0007669"/>
    <property type="project" value="UniProtKB-KW"/>
</dbReference>
<dbReference type="PROSITE" id="PS50995">
    <property type="entry name" value="HTH_MARR_2"/>
    <property type="match status" value="1"/>
</dbReference>
<dbReference type="GO" id="GO:0003700">
    <property type="term" value="F:DNA-binding transcription factor activity"/>
    <property type="evidence" value="ECO:0007669"/>
    <property type="project" value="InterPro"/>
</dbReference>
<dbReference type="InterPro" id="IPR039422">
    <property type="entry name" value="MarR/SlyA-like"/>
</dbReference>
<dbReference type="SMART" id="SM00347">
    <property type="entry name" value="HTH_MARR"/>
    <property type="match status" value="1"/>
</dbReference>
<comment type="caution">
    <text evidence="5">The sequence shown here is derived from an EMBL/GenBank/DDBJ whole genome shotgun (WGS) entry which is preliminary data.</text>
</comment>